<evidence type="ECO:0000259" key="5">
    <source>
        <dbReference type="SMART" id="SM00849"/>
    </source>
</evidence>
<evidence type="ECO:0000313" key="6">
    <source>
        <dbReference type="EMBL" id="AUB31624.1"/>
    </source>
</evidence>
<dbReference type="InterPro" id="IPR001279">
    <property type="entry name" value="Metallo-B-lactamas"/>
</dbReference>
<evidence type="ECO:0000313" key="7">
    <source>
        <dbReference type="Proteomes" id="UP000231823"/>
    </source>
</evidence>
<dbReference type="Gene3D" id="3.60.15.10">
    <property type="entry name" value="Ribonuclease Z/Hydroxyacylglutathione hydrolase-like"/>
    <property type="match status" value="1"/>
</dbReference>
<dbReference type="GO" id="GO:0016787">
    <property type="term" value="F:hydrolase activity"/>
    <property type="evidence" value="ECO:0007669"/>
    <property type="project" value="UniProtKB-KW"/>
</dbReference>
<dbReference type="GO" id="GO:0046872">
    <property type="term" value="F:metal ion binding"/>
    <property type="evidence" value="ECO:0007669"/>
    <property type="project" value="UniProtKB-KW"/>
</dbReference>
<proteinExistence type="predicted"/>
<dbReference type="KEGG" id="sfz:SFLOR_v1c05720"/>
<evidence type="ECO:0000256" key="4">
    <source>
        <dbReference type="ARBA" id="ARBA00022833"/>
    </source>
</evidence>
<dbReference type="CDD" id="cd06262">
    <property type="entry name" value="metallo-hydrolase-like_MBL-fold"/>
    <property type="match status" value="1"/>
</dbReference>
<dbReference type="SMART" id="SM00849">
    <property type="entry name" value="Lactamase_B"/>
    <property type="match status" value="1"/>
</dbReference>
<gene>
    <name evidence="6" type="ORF">SFLOR_v1c05720</name>
</gene>
<dbReference type="Proteomes" id="UP000231823">
    <property type="component" value="Chromosome"/>
</dbReference>
<dbReference type="InterPro" id="IPR036866">
    <property type="entry name" value="RibonucZ/Hydroxyglut_hydro"/>
</dbReference>
<evidence type="ECO:0000256" key="2">
    <source>
        <dbReference type="ARBA" id="ARBA00022723"/>
    </source>
</evidence>
<accession>A0A2K8SDT5</accession>
<dbReference type="PANTHER" id="PTHR46233">
    <property type="entry name" value="HYDROXYACYLGLUTATHIONE HYDROLASE GLOC"/>
    <property type="match status" value="1"/>
</dbReference>
<evidence type="ECO:0000256" key="1">
    <source>
        <dbReference type="ARBA" id="ARBA00001947"/>
    </source>
</evidence>
<dbReference type="PANTHER" id="PTHR46233:SF3">
    <property type="entry name" value="HYDROXYACYLGLUTATHIONE HYDROLASE GLOC"/>
    <property type="match status" value="1"/>
</dbReference>
<reference evidence="6 7" key="1">
    <citation type="submission" date="2017-12" db="EMBL/GenBank/DDBJ databases">
        <title>Complete genome sequence of Spiroplasma floricola 23-6 (ATCC 29989).</title>
        <authorList>
            <person name="Tsai Y.-M."/>
            <person name="Wu P.-S."/>
            <person name="Lo W.-S."/>
            <person name="Kuo C.-H."/>
        </authorList>
    </citation>
    <scope>NUCLEOTIDE SEQUENCE [LARGE SCALE GENOMIC DNA]</scope>
    <source>
        <strain evidence="6 7">23-6</strain>
    </source>
</reference>
<comment type="cofactor">
    <cofactor evidence="1">
        <name>Zn(2+)</name>
        <dbReference type="ChEBI" id="CHEBI:29105"/>
    </cofactor>
</comment>
<evidence type="ECO:0000256" key="3">
    <source>
        <dbReference type="ARBA" id="ARBA00022801"/>
    </source>
</evidence>
<keyword evidence="7" id="KW-1185">Reference proteome</keyword>
<dbReference type="SUPFAM" id="SSF56281">
    <property type="entry name" value="Metallo-hydrolase/oxidoreductase"/>
    <property type="match status" value="1"/>
</dbReference>
<keyword evidence="3 6" id="KW-0378">Hydrolase</keyword>
<dbReference type="InterPro" id="IPR051453">
    <property type="entry name" value="MBL_Glyoxalase_II"/>
</dbReference>
<dbReference type="AlphaFoldDB" id="A0A2K8SDT5"/>
<keyword evidence="4" id="KW-0862">Zinc</keyword>
<dbReference type="EMBL" id="CP025057">
    <property type="protein sequence ID" value="AUB31624.1"/>
    <property type="molecule type" value="Genomic_DNA"/>
</dbReference>
<dbReference type="OrthoDB" id="9802248at2"/>
<dbReference type="RefSeq" id="WP_100916605.1">
    <property type="nucleotide sequence ID" value="NZ_CP025057.1"/>
</dbReference>
<dbReference type="Pfam" id="PF00753">
    <property type="entry name" value="Lactamase_B"/>
    <property type="match status" value="1"/>
</dbReference>
<sequence length="227" mass="26665">MIQVFTCRGFKKVNAFLLHNENKKAILFDTGYLVYEDIIKFVEENNIKITDIFITHGHFAHFYGINEICKNQDNPNVFIGKDDLLNLFDSVKNQSEFFEGVGKYILQPIKNLKVIAKDTKIKVNGYNLEIYGKKIHTDGSLLFSVPEKKFIFVGDFIFKDESYLMDDLMNLDEESEKKAKEIFNWFINKFDKNFSVFPGHYEYGFKIRDILEEDEGKLLRKYIEKAS</sequence>
<keyword evidence="2" id="KW-0479">Metal-binding</keyword>
<name>A0A2K8SDT5_9MOLU</name>
<protein>
    <submittedName>
        <fullName evidence="6">MBL fold metallo-hydrolase</fullName>
    </submittedName>
</protein>
<organism evidence="6 7">
    <name type="scientific">Spiroplasma floricola 23-6</name>
    <dbReference type="NCBI Taxonomy" id="1336749"/>
    <lineage>
        <taxon>Bacteria</taxon>
        <taxon>Bacillati</taxon>
        <taxon>Mycoplasmatota</taxon>
        <taxon>Mollicutes</taxon>
        <taxon>Entomoplasmatales</taxon>
        <taxon>Spiroplasmataceae</taxon>
        <taxon>Spiroplasma</taxon>
    </lineage>
</organism>
<feature type="domain" description="Metallo-beta-lactamase" evidence="5">
    <location>
        <begin position="12"/>
        <end position="200"/>
    </location>
</feature>